<protein>
    <submittedName>
        <fullName evidence="1">Uncharacterized protein</fullName>
    </submittedName>
</protein>
<accession>A0A9P8YGY8</accession>
<evidence type="ECO:0000313" key="2">
    <source>
        <dbReference type="Proteomes" id="UP000756346"/>
    </source>
</evidence>
<name>A0A9P8YGY8_9PEZI</name>
<dbReference type="RefSeq" id="XP_046016884.1">
    <property type="nucleotide sequence ID" value="XM_046152809.1"/>
</dbReference>
<evidence type="ECO:0000313" key="1">
    <source>
        <dbReference type="EMBL" id="KAH7037763.1"/>
    </source>
</evidence>
<dbReference type="EMBL" id="JAGTJQ010000002">
    <property type="protein sequence ID" value="KAH7037763.1"/>
    <property type="molecule type" value="Genomic_DNA"/>
</dbReference>
<proteinExistence type="predicted"/>
<organism evidence="1 2">
    <name type="scientific">Microdochium trichocladiopsis</name>
    <dbReference type="NCBI Taxonomy" id="1682393"/>
    <lineage>
        <taxon>Eukaryota</taxon>
        <taxon>Fungi</taxon>
        <taxon>Dikarya</taxon>
        <taxon>Ascomycota</taxon>
        <taxon>Pezizomycotina</taxon>
        <taxon>Sordariomycetes</taxon>
        <taxon>Xylariomycetidae</taxon>
        <taxon>Xylariales</taxon>
        <taxon>Microdochiaceae</taxon>
        <taxon>Microdochium</taxon>
    </lineage>
</organism>
<keyword evidence="2" id="KW-1185">Reference proteome</keyword>
<sequence>MERDVPHVVSEMLQDRESPPSFAAVNTSHSIGWVSQLCHVVQALLGLGHGELSFIGSMTRGDLDVGSRILSLLVFRREPPRAPLSSSSTASFIRSGRAWGEHIYPLRSDDKRWRCPPAAFTRPPKIEEAAEIH</sequence>
<comment type="caution">
    <text evidence="1">The sequence shown here is derived from an EMBL/GenBank/DDBJ whole genome shotgun (WGS) entry which is preliminary data.</text>
</comment>
<dbReference type="GeneID" id="70182355"/>
<dbReference type="AlphaFoldDB" id="A0A9P8YGY8"/>
<dbReference type="Proteomes" id="UP000756346">
    <property type="component" value="Unassembled WGS sequence"/>
</dbReference>
<gene>
    <name evidence="1" type="ORF">B0I36DRAFT_314762</name>
</gene>
<reference evidence="1" key="1">
    <citation type="journal article" date="2021" name="Nat. Commun.">
        <title>Genetic determinants of endophytism in the Arabidopsis root mycobiome.</title>
        <authorList>
            <person name="Mesny F."/>
            <person name="Miyauchi S."/>
            <person name="Thiergart T."/>
            <person name="Pickel B."/>
            <person name="Atanasova L."/>
            <person name="Karlsson M."/>
            <person name="Huettel B."/>
            <person name="Barry K.W."/>
            <person name="Haridas S."/>
            <person name="Chen C."/>
            <person name="Bauer D."/>
            <person name="Andreopoulos W."/>
            <person name="Pangilinan J."/>
            <person name="LaButti K."/>
            <person name="Riley R."/>
            <person name="Lipzen A."/>
            <person name="Clum A."/>
            <person name="Drula E."/>
            <person name="Henrissat B."/>
            <person name="Kohler A."/>
            <person name="Grigoriev I.V."/>
            <person name="Martin F.M."/>
            <person name="Hacquard S."/>
        </authorList>
    </citation>
    <scope>NUCLEOTIDE SEQUENCE</scope>
    <source>
        <strain evidence="1">MPI-CAGE-CH-0230</strain>
    </source>
</reference>